<organism evidence="1 2">
    <name type="scientific">Kozakia baliensis</name>
    <dbReference type="NCBI Taxonomy" id="153496"/>
    <lineage>
        <taxon>Bacteria</taxon>
        <taxon>Pseudomonadati</taxon>
        <taxon>Pseudomonadota</taxon>
        <taxon>Alphaproteobacteria</taxon>
        <taxon>Acetobacterales</taxon>
        <taxon>Acetobacteraceae</taxon>
        <taxon>Kozakia</taxon>
    </lineage>
</organism>
<dbReference type="InterPro" id="IPR018392">
    <property type="entry name" value="LysM"/>
</dbReference>
<dbReference type="PROSITE" id="PS51782">
    <property type="entry name" value="LYSM"/>
    <property type="match status" value="1"/>
</dbReference>
<dbReference type="STRING" id="153496.A0U89_03205"/>
<dbReference type="CDD" id="cd00118">
    <property type="entry name" value="LysM"/>
    <property type="match status" value="1"/>
</dbReference>
<dbReference type="InterPro" id="IPR036779">
    <property type="entry name" value="LysM_dom_sf"/>
</dbReference>
<dbReference type="eggNOG" id="COG1388">
    <property type="taxonomic scope" value="Bacteria"/>
</dbReference>
<keyword evidence="2" id="KW-1185">Reference proteome</keyword>
<evidence type="ECO:0000313" key="2">
    <source>
        <dbReference type="Proteomes" id="UP000179145"/>
    </source>
</evidence>
<dbReference type="Gene3D" id="3.30.1340.30">
    <property type="match status" value="1"/>
</dbReference>
<dbReference type="EMBL" id="CP014674">
    <property type="protein sequence ID" value="AOX16292.1"/>
    <property type="molecule type" value="Genomic_DNA"/>
</dbReference>
<accession>A0A1D8URK6</accession>
<protein>
    <submittedName>
        <fullName evidence="1">Uncharacterized protein</fullName>
    </submittedName>
</protein>
<dbReference type="Proteomes" id="UP000179145">
    <property type="component" value="Chromosome"/>
</dbReference>
<dbReference type="InterPro" id="IPR007055">
    <property type="entry name" value="BON_dom"/>
</dbReference>
<dbReference type="RefSeq" id="WP_070402083.1">
    <property type="nucleotide sequence ID" value="NZ_BJVW01000002.1"/>
</dbReference>
<dbReference type="KEGG" id="kba:A0U89_03205"/>
<dbReference type="SUPFAM" id="SSF54106">
    <property type="entry name" value="LysM domain"/>
    <property type="match status" value="1"/>
</dbReference>
<name>A0A1D8URK6_9PROT</name>
<dbReference type="Pfam" id="PF04972">
    <property type="entry name" value="BON"/>
    <property type="match status" value="1"/>
</dbReference>
<dbReference type="Gene3D" id="3.10.350.10">
    <property type="entry name" value="LysM domain"/>
    <property type="match status" value="1"/>
</dbReference>
<proteinExistence type="predicted"/>
<evidence type="ECO:0000313" key="1">
    <source>
        <dbReference type="EMBL" id="AOX16292.1"/>
    </source>
</evidence>
<dbReference type="Pfam" id="PF01476">
    <property type="entry name" value="LysM"/>
    <property type="match status" value="1"/>
</dbReference>
<dbReference type="AlphaFoldDB" id="A0A1D8URK6"/>
<sequence>MGIFKFNRAAGRHLNDEAAIEAIKHAGHPVPKAPRENIIKRAFKQYGLSQLSMAHVVVHDNTITIKGHAETAAQRDHMILAAGNIAGIDTVNSEITVPPGTPAPNFHQVEAGETLADIAEKVDADVTADDLRKANKPVLENEGGIYPGQTIRIPEA</sequence>
<dbReference type="OrthoDB" id="370541at2"/>
<reference evidence="1 2" key="1">
    <citation type="journal article" date="2016" name="Microb. Cell Fact.">
        <title>Dissection of exopolysaccharide biosynthesis in Kozakia baliensis.</title>
        <authorList>
            <person name="Brandt J.U."/>
            <person name="Jakob F."/>
            <person name="Behr J."/>
            <person name="Geissler A.J."/>
            <person name="Vogel R.F."/>
        </authorList>
    </citation>
    <scope>NUCLEOTIDE SEQUENCE [LARGE SCALE GENOMIC DNA]</scope>
    <source>
        <strain evidence="1 2">DSM 14400</strain>
    </source>
</reference>
<gene>
    <name evidence="1" type="ORF">A0U89_03205</name>
</gene>
<dbReference type="SMART" id="SM00257">
    <property type="entry name" value="LysM"/>
    <property type="match status" value="1"/>
</dbReference>